<organism evidence="1 2">
    <name type="scientific">Pristionchus entomophagus</name>
    <dbReference type="NCBI Taxonomy" id="358040"/>
    <lineage>
        <taxon>Eukaryota</taxon>
        <taxon>Metazoa</taxon>
        <taxon>Ecdysozoa</taxon>
        <taxon>Nematoda</taxon>
        <taxon>Chromadorea</taxon>
        <taxon>Rhabditida</taxon>
        <taxon>Rhabditina</taxon>
        <taxon>Diplogasteromorpha</taxon>
        <taxon>Diplogasteroidea</taxon>
        <taxon>Neodiplogasteridae</taxon>
        <taxon>Pristionchus</taxon>
    </lineage>
</organism>
<proteinExistence type="predicted"/>
<evidence type="ECO:0000313" key="1">
    <source>
        <dbReference type="EMBL" id="GMS82853.1"/>
    </source>
</evidence>
<name>A0AAV5SL48_9BILA</name>
<gene>
    <name evidence="1" type="ORF">PENTCL1PPCAC_5028</name>
</gene>
<reference evidence="1" key="1">
    <citation type="submission" date="2023-10" db="EMBL/GenBank/DDBJ databases">
        <title>Genome assembly of Pristionchus species.</title>
        <authorList>
            <person name="Yoshida K."/>
            <person name="Sommer R.J."/>
        </authorList>
    </citation>
    <scope>NUCLEOTIDE SEQUENCE</scope>
    <source>
        <strain evidence="1">RS0144</strain>
    </source>
</reference>
<sequence>TRAGFYMVPHPIGDAMDMYIDISHGFDTGIEIVSYPTGQTTLTCANATCAGPGGSRLEAKGLFAMWPNSLSPIDINFCP</sequence>
<keyword evidence="2" id="KW-1185">Reference proteome</keyword>
<dbReference type="Proteomes" id="UP001432027">
    <property type="component" value="Unassembled WGS sequence"/>
</dbReference>
<evidence type="ECO:0000313" key="2">
    <source>
        <dbReference type="Proteomes" id="UP001432027"/>
    </source>
</evidence>
<comment type="caution">
    <text evidence="1">The sequence shown here is derived from an EMBL/GenBank/DDBJ whole genome shotgun (WGS) entry which is preliminary data.</text>
</comment>
<dbReference type="EMBL" id="BTSX01000002">
    <property type="protein sequence ID" value="GMS82853.1"/>
    <property type="molecule type" value="Genomic_DNA"/>
</dbReference>
<accession>A0AAV5SL48</accession>
<feature type="non-terminal residue" evidence="1">
    <location>
        <position position="1"/>
    </location>
</feature>
<dbReference type="AlphaFoldDB" id="A0AAV5SL48"/>
<protein>
    <submittedName>
        <fullName evidence="1">Uncharacterized protein</fullName>
    </submittedName>
</protein>